<dbReference type="Proteomes" id="UP000075882">
    <property type="component" value="Unassembled WGS sequence"/>
</dbReference>
<proteinExistence type="predicted"/>
<organism evidence="1">
    <name type="scientific">Anopheles coluzzii</name>
    <name type="common">African malaria mosquito</name>
    <dbReference type="NCBI Taxonomy" id="1518534"/>
    <lineage>
        <taxon>Eukaryota</taxon>
        <taxon>Metazoa</taxon>
        <taxon>Ecdysozoa</taxon>
        <taxon>Arthropoda</taxon>
        <taxon>Hexapoda</taxon>
        <taxon>Insecta</taxon>
        <taxon>Pterygota</taxon>
        <taxon>Neoptera</taxon>
        <taxon>Endopterygota</taxon>
        <taxon>Diptera</taxon>
        <taxon>Nematocera</taxon>
        <taxon>Culicoidea</taxon>
        <taxon>Culicidae</taxon>
        <taxon>Anophelinae</taxon>
        <taxon>Anopheles</taxon>
    </lineage>
</organism>
<dbReference type="AlphaFoldDB" id="A0A8W7PX28"/>
<protein>
    <submittedName>
        <fullName evidence="1">Uncharacterized protein</fullName>
    </submittedName>
</protein>
<reference evidence="1" key="1">
    <citation type="submission" date="2022-08" db="UniProtKB">
        <authorList>
            <consortium name="EnsemblMetazoa"/>
        </authorList>
    </citation>
    <scope>IDENTIFICATION</scope>
</reference>
<evidence type="ECO:0000313" key="1">
    <source>
        <dbReference type="EnsemblMetazoa" id="ACOM039243-PA.1"/>
    </source>
</evidence>
<name>A0A8W7PX28_ANOCL</name>
<accession>A0A8W7PX28</accession>
<dbReference type="EnsemblMetazoa" id="ACOM039243-RA">
    <property type="protein sequence ID" value="ACOM039243-PA.1"/>
    <property type="gene ID" value="ACOM039243"/>
</dbReference>
<sequence>MAHQAKDLLPEPFIVQAEVALEKGVRVGQRPEPSDGDLDVTPVAFELLQPKPLLIRAVQVLAGGIRYAYHQTQHDVVDVALANGDPCTPFLATEMVPVKAVG</sequence>